<keyword evidence="1" id="KW-0489">Methyltransferase</keyword>
<comment type="caution">
    <text evidence="1">The sequence shown here is derived from an EMBL/GenBank/DDBJ whole genome shotgun (WGS) entry which is preliminary data.</text>
</comment>
<dbReference type="EMBL" id="MU117963">
    <property type="protein sequence ID" value="KAF9653559.1"/>
    <property type="molecule type" value="Genomic_DNA"/>
</dbReference>
<protein>
    <submittedName>
        <fullName evidence="1">S-adenosyl-L-methionine-dependent methyltransferase</fullName>
    </submittedName>
</protein>
<keyword evidence="1" id="KW-0808">Transferase</keyword>
<dbReference type="Proteomes" id="UP000886501">
    <property type="component" value="Unassembled WGS sequence"/>
</dbReference>
<reference evidence="1" key="2">
    <citation type="journal article" date="2020" name="Nat. Commun.">
        <title>Large-scale genome sequencing of mycorrhizal fungi provides insights into the early evolution of symbiotic traits.</title>
        <authorList>
            <person name="Miyauchi S."/>
            <person name="Kiss E."/>
            <person name="Kuo A."/>
            <person name="Drula E."/>
            <person name="Kohler A."/>
            <person name="Sanchez-Garcia M."/>
            <person name="Morin E."/>
            <person name="Andreopoulos B."/>
            <person name="Barry K.W."/>
            <person name="Bonito G."/>
            <person name="Buee M."/>
            <person name="Carver A."/>
            <person name="Chen C."/>
            <person name="Cichocki N."/>
            <person name="Clum A."/>
            <person name="Culley D."/>
            <person name="Crous P.W."/>
            <person name="Fauchery L."/>
            <person name="Girlanda M."/>
            <person name="Hayes R.D."/>
            <person name="Keri Z."/>
            <person name="LaButti K."/>
            <person name="Lipzen A."/>
            <person name="Lombard V."/>
            <person name="Magnuson J."/>
            <person name="Maillard F."/>
            <person name="Murat C."/>
            <person name="Nolan M."/>
            <person name="Ohm R.A."/>
            <person name="Pangilinan J."/>
            <person name="Pereira M.F."/>
            <person name="Perotto S."/>
            <person name="Peter M."/>
            <person name="Pfister S."/>
            <person name="Riley R."/>
            <person name="Sitrit Y."/>
            <person name="Stielow J.B."/>
            <person name="Szollosi G."/>
            <person name="Zifcakova L."/>
            <person name="Stursova M."/>
            <person name="Spatafora J.W."/>
            <person name="Tedersoo L."/>
            <person name="Vaario L.M."/>
            <person name="Yamada A."/>
            <person name="Yan M."/>
            <person name="Wang P."/>
            <person name="Xu J."/>
            <person name="Bruns T."/>
            <person name="Baldrian P."/>
            <person name="Vilgalys R."/>
            <person name="Dunand C."/>
            <person name="Henrissat B."/>
            <person name="Grigoriev I.V."/>
            <person name="Hibbett D."/>
            <person name="Nagy L.G."/>
            <person name="Martin F.M."/>
        </authorList>
    </citation>
    <scope>NUCLEOTIDE SEQUENCE</scope>
    <source>
        <strain evidence="1">P2</strain>
    </source>
</reference>
<keyword evidence="2" id="KW-1185">Reference proteome</keyword>
<name>A0ACB6ZVV0_THEGA</name>
<gene>
    <name evidence="1" type="ORF">BDM02DRAFT_3107472</name>
</gene>
<evidence type="ECO:0000313" key="2">
    <source>
        <dbReference type="Proteomes" id="UP000886501"/>
    </source>
</evidence>
<proteinExistence type="predicted"/>
<reference evidence="1" key="1">
    <citation type="submission" date="2019-10" db="EMBL/GenBank/DDBJ databases">
        <authorList>
            <consortium name="DOE Joint Genome Institute"/>
            <person name="Kuo A."/>
            <person name="Miyauchi S."/>
            <person name="Kiss E."/>
            <person name="Drula E."/>
            <person name="Kohler A."/>
            <person name="Sanchez-Garcia M."/>
            <person name="Andreopoulos B."/>
            <person name="Barry K.W."/>
            <person name="Bonito G."/>
            <person name="Buee M."/>
            <person name="Carver A."/>
            <person name="Chen C."/>
            <person name="Cichocki N."/>
            <person name="Clum A."/>
            <person name="Culley D."/>
            <person name="Crous P.W."/>
            <person name="Fauchery L."/>
            <person name="Girlanda M."/>
            <person name="Hayes R."/>
            <person name="Keri Z."/>
            <person name="Labutti K."/>
            <person name="Lipzen A."/>
            <person name="Lombard V."/>
            <person name="Magnuson J."/>
            <person name="Maillard F."/>
            <person name="Morin E."/>
            <person name="Murat C."/>
            <person name="Nolan M."/>
            <person name="Ohm R."/>
            <person name="Pangilinan J."/>
            <person name="Pereira M."/>
            <person name="Perotto S."/>
            <person name="Peter M."/>
            <person name="Riley R."/>
            <person name="Sitrit Y."/>
            <person name="Stielow B."/>
            <person name="Szollosi G."/>
            <person name="Zifcakova L."/>
            <person name="Stursova M."/>
            <person name="Spatafora J.W."/>
            <person name="Tedersoo L."/>
            <person name="Vaario L.-M."/>
            <person name="Yamada A."/>
            <person name="Yan M."/>
            <person name="Wang P."/>
            <person name="Xu J."/>
            <person name="Bruns T."/>
            <person name="Baldrian P."/>
            <person name="Vilgalys R."/>
            <person name="Henrissat B."/>
            <person name="Grigoriev I.V."/>
            <person name="Hibbett D."/>
            <person name="Nagy L.G."/>
            <person name="Martin F.M."/>
        </authorList>
    </citation>
    <scope>NUCLEOTIDE SEQUENCE</scope>
    <source>
        <strain evidence="1">P2</strain>
    </source>
</reference>
<evidence type="ECO:0000313" key="1">
    <source>
        <dbReference type="EMBL" id="KAF9653559.1"/>
    </source>
</evidence>
<accession>A0ACB6ZVV0</accession>
<organism evidence="1 2">
    <name type="scientific">Thelephora ganbajun</name>
    <name type="common">Ganba fungus</name>
    <dbReference type="NCBI Taxonomy" id="370292"/>
    <lineage>
        <taxon>Eukaryota</taxon>
        <taxon>Fungi</taxon>
        <taxon>Dikarya</taxon>
        <taxon>Basidiomycota</taxon>
        <taxon>Agaricomycotina</taxon>
        <taxon>Agaricomycetes</taxon>
        <taxon>Thelephorales</taxon>
        <taxon>Thelephoraceae</taxon>
        <taxon>Thelephora</taxon>
    </lineage>
</organism>
<sequence length="464" mass="51098">MGYHLPSCMRFLEASHAVEIIREAGPAGLHIKELAARVDCDPNKLGHILRLLATHHIGKEVSPNIFANNRLSSFIDSGKDFKVIKANPAIKYGGTNGIAAFVGMCTDELFKSSAYLTDAYLLEEISKHSSLPSAAPFNLAFRMKGQFFSWLEEEGNEMRLKRFGHAMTGTAGWEDGGSVSQADGFDWAGLEEGSLVVDVGGGIGSTSMTLARAFPHLRFRIQDRPKTVELGIAAWKERCPEMLESGRAVFQAHDFFTPQPVQNAAVFLLRVITHDWPDEFVTRILLQLRHAATPQTRLILVDYVLPLACEDRTEDIGAIRTMAPPSSGLLPNLGKANANAFWLDMTMHVIFNSKERTLREMTDIALSAGWQVTNVIRKPEGSLFGSIIAVPISIPPSKTLLSAVVEQEIVERSVSPVGDTFYSHSRLPSSPKAVGITMSQSDSAMRRMTQRLRKTISKTFTRTG</sequence>